<comment type="caution">
    <text evidence="2">The sequence shown here is derived from an EMBL/GenBank/DDBJ whole genome shotgun (WGS) entry which is preliminary data.</text>
</comment>
<name>A0A4S8P7H9_9ACTN</name>
<dbReference type="CDD" id="cd07750">
    <property type="entry name" value="PolyPPase_VTC_like"/>
    <property type="match status" value="1"/>
</dbReference>
<evidence type="ECO:0000313" key="3">
    <source>
        <dbReference type="Proteomes" id="UP000305792"/>
    </source>
</evidence>
<dbReference type="EMBL" id="STGX01000015">
    <property type="protein sequence ID" value="THV26213.1"/>
    <property type="molecule type" value="Genomic_DNA"/>
</dbReference>
<feature type="domain" description="VTC" evidence="1">
    <location>
        <begin position="22"/>
        <end position="113"/>
    </location>
</feature>
<evidence type="ECO:0000313" key="2">
    <source>
        <dbReference type="EMBL" id="THV26213.1"/>
    </source>
</evidence>
<keyword evidence="3" id="KW-1185">Reference proteome</keyword>
<dbReference type="AlphaFoldDB" id="A0A4S8P7H9"/>
<protein>
    <submittedName>
        <fullName evidence="2">Polyphosphate polymerase domain-containing protein</fullName>
    </submittedName>
</protein>
<evidence type="ECO:0000259" key="1">
    <source>
        <dbReference type="Pfam" id="PF09359"/>
    </source>
</evidence>
<dbReference type="InterPro" id="IPR018966">
    <property type="entry name" value="VTC_domain"/>
</dbReference>
<accession>A0A4S8P7H9</accession>
<gene>
    <name evidence="2" type="ORF">E9998_19120</name>
</gene>
<dbReference type="Proteomes" id="UP000305792">
    <property type="component" value="Unassembled WGS sequence"/>
</dbReference>
<feature type="domain" description="VTC" evidence="1">
    <location>
        <begin position="142"/>
        <end position="225"/>
    </location>
</feature>
<dbReference type="OrthoDB" id="148766at2"/>
<dbReference type="Pfam" id="PF09359">
    <property type="entry name" value="VTC"/>
    <property type="match status" value="2"/>
</dbReference>
<organism evidence="2 3">
    <name type="scientific">Glycomyces paridis</name>
    <dbReference type="NCBI Taxonomy" id="2126555"/>
    <lineage>
        <taxon>Bacteria</taxon>
        <taxon>Bacillati</taxon>
        <taxon>Actinomycetota</taxon>
        <taxon>Actinomycetes</taxon>
        <taxon>Glycomycetales</taxon>
        <taxon>Glycomycetaceae</taxon>
        <taxon>Glycomyces</taxon>
    </lineage>
</organism>
<sequence length="263" mass="28528">MLGALPSVGLAELLAVAELQTRVDRKYLVRPADLGPLLEGADGGLAVLEIEGRRRFDYESVYFDAPGLPSFLGTARGRRRCFKVRTRSYLDSGVCMLEIKTRAAEATVKRRLDYECGDRGTVTAAGRAWIEASGVVPVAAGALEPVLVTRYVRSTVLDRRSGARLTCDVGLRFADGRGRSGALGGDLAVVEVKSPGRAVPLDRLLWAAGYRPEPISKYGTGMALLRPELPANKWNRTLRRHFGWRPADGRAGSAPAPRRLSVV</sequence>
<reference evidence="2 3" key="1">
    <citation type="journal article" date="2018" name="Int. J. Syst. Evol. Microbiol.">
        <title>Glycomyces paridis sp. nov., isolated from the medicinal plant Paris polyphylla.</title>
        <authorList>
            <person name="Fang X.M."/>
            <person name="Bai J.L."/>
            <person name="Su J."/>
            <person name="Zhao L.L."/>
            <person name="Liu H.Y."/>
            <person name="Ma B.P."/>
            <person name="Zhang Y.Q."/>
            <person name="Yu L.Y."/>
        </authorList>
    </citation>
    <scope>NUCLEOTIDE SEQUENCE [LARGE SCALE GENOMIC DNA]</scope>
    <source>
        <strain evidence="2 3">CPCC 204357</strain>
    </source>
</reference>
<proteinExistence type="predicted"/>